<evidence type="ECO:0000313" key="3">
    <source>
        <dbReference type="Proteomes" id="UP000286134"/>
    </source>
</evidence>
<reference evidence="2 3" key="1">
    <citation type="journal article" date="2018" name="BMC Genomics">
        <title>Comparative genome analyses reveal sequence features reflecting distinct modes of host-adaptation between dicot and monocot powdery mildew.</title>
        <authorList>
            <person name="Wu Y."/>
            <person name="Ma X."/>
            <person name="Pan Z."/>
            <person name="Kale S.D."/>
            <person name="Song Y."/>
            <person name="King H."/>
            <person name="Zhang Q."/>
            <person name="Presley C."/>
            <person name="Deng X."/>
            <person name="Wei C.I."/>
            <person name="Xiao S."/>
        </authorList>
    </citation>
    <scope>NUCLEOTIDE SEQUENCE [LARGE SCALE GENOMIC DNA]</scope>
    <source>
        <strain evidence="2">UMSG2</strain>
    </source>
</reference>
<gene>
    <name evidence="2" type="ORF">OnM2_071059</name>
</gene>
<protein>
    <submittedName>
        <fullName evidence="2">Uncharacterized protein</fullName>
    </submittedName>
</protein>
<keyword evidence="3" id="KW-1185">Reference proteome</keyword>
<dbReference type="Proteomes" id="UP000286134">
    <property type="component" value="Unassembled WGS sequence"/>
</dbReference>
<evidence type="ECO:0000256" key="1">
    <source>
        <dbReference type="SAM" id="MobiDB-lite"/>
    </source>
</evidence>
<feature type="region of interest" description="Disordered" evidence="1">
    <location>
        <begin position="91"/>
        <end position="113"/>
    </location>
</feature>
<organism evidence="2 3">
    <name type="scientific">Erysiphe neolycopersici</name>
    <dbReference type="NCBI Taxonomy" id="212602"/>
    <lineage>
        <taxon>Eukaryota</taxon>
        <taxon>Fungi</taxon>
        <taxon>Dikarya</taxon>
        <taxon>Ascomycota</taxon>
        <taxon>Pezizomycotina</taxon>
        <taxon>Leotiomycetes</taxon>
        <taxon>Erysiphales</taxon>
        <taxon>Erysiphaceae</taxon>
        <taxon>Erysiphe</taxon>
    </lineage>
</organism>
<name>A0A420HK42_9PEZI</name>
<sequence length="177" mass="19609">MHEGISTGLTETPMTQIISLRILITVVVSGVPNARIQSSEFHNHWWFSTTTDSTNVTGNTGQEENVGIILEPTILLRRIFKAQRMVQEGRVNSTTRATSTFEKTAPNNPNSLNRRVQRGLLSPLVTEETPQRDEGHHDLAVFMVSKITTTKISAGIRKIRLVLIAMCGGLDKAICRS</sequence>
<proteinExistence type="predicted"/>
<dbReference type="AlphaFoldDB" id="A0A420HK42"/>
<accession>A0A420HK42</accession>
<comment type="caution">
    <text evidence="2">The sequence shown here is derived from an EMBL/GenBank/DDBJ whole genome shotgun (WGS) entry which is preliminary data.</text>
</comment>
<dbReference type="EMBL" id="MCFK01007184">
    <property type="protein sequence ID" value="RKF57805.1"/>
    <property type="molecule type" value="Genomic_DNA"/>
</dbReference>
<evidence type="ECO:0000313" key="2">
    <source>
        <dbReference type="EMBL" id="RKF57805.1"/>
    </source>
</evidence>